<gene>
    <name evidence="1" type="ORF">METZ01_LOCUS501552</name>
</gene>
<feature type="non-terminal residue" evidence="1">
    <location>
        <position position="1"/>
    </location>
</feature>
<reference evidence="1" key="1">
    <citation type="submission" date="2018-05" db="EMBL/GenBank/DDBJ databases">
        <authorList>
            <person name="Lanie J.A."/>
            <person name="Ng W.-L."/>
            <person name="Kazmierczak K.M."/>
            <person name="Andrzejewski T.M."/>
            <person name="Davidsen T.M."/>
            <person name="Wayne K.J."/>
            <person name="Tettelin H."/>
            <person name="Glass J.I."/>
            <person name="Rusch D."/>
            <person name="Podicherti R."/>
            <person name="Tsui H.-C.T."/>
            <person name="Winkler M.E."/>
        </authorList>
    </citation>
    <scope>NUCLEOTIDE SEQUENCE</scope>
</reference>
<proteinExistence type="predicted"/>
<name>A0A383DXX4_9ZZZZ</name>
<sequence length="74" mass="8654">VTELVELFIQQLLDGDGQSYKDVAPAIIQNGYKHFINDRQVSAEEFYDPGRRERNIQVGQELANERRKLFEEEV</sequence>
<protein>
    <submittedName>
        <fullName evidence="1">Uncharacterized protein</fullName>
    </submittedName>
</protein>
<accession>A0A383DXX4</accession>
<organism evidence="1">
    <name type="scientific">marine metagenome</name>
    <dbReference type="NCBI Taxonomy" id="408172"/>
    <lineage>
        <taxon>unclassified sequences</taxon>
        <taxon>metagenomes</taxon>
        <taxon>ecological metagenomes</taxon>
    </lineage>
</organism>
<dbReference type="EMBL" id="UINC01220680">
    <property type="protein sequence ID" value="SVE48698.1"/>
    <property type="molecule type" value="Genomic_DNA"/>
</dbReference>
<evidence type="ECO:0000313" key="1">
    <source>
        <dbReference type="EMBL" id="SVE48698.1"/>
    </source>
</evidence>
<dbReference type="AlphaFoldDB" id="A0A383DXX4"/>